<feature type="compositionally biased region" description="Polar residues" evidence="3">
    <location>
        <begin position="218"/>
        <end position="233"/>
    </location>
</feature>
<evidence type="ECO:0000313" key="5">
    <source>
        <dbReference type="EMBL" id="EXX64812.1"/>
    </source>
</evidence>
<feature type="transmembrane region" description="Helical" evidence="4">
    <location>
        <begin position="1226"/>
        <end position="1245"/>
    </location>
</feature>
<feature type="transmembrane region" description="Helical" evidence="4">
    <location>
        <begin position="1158"/>
        <end position="1181"/>
    </location>
</feature>
<keyword evidence="6" id="KW-1185">Reference proteome</keyword>
<evidence type="ECO:0000313" key="6">
    <source>
        <dbReference type="Proteomes" id="UP000022910"/>
    </source>
</evidence>
<evidence type="ECO:0000256" key="1">
    <source>
        <dbReference type="ARBA" id="ARBA00022737"/>
    </source>
</evidence>
<feature type="transmembrane region" description="Helical" evidence="4">
    <location>
        <begin position="1093"/>
        <end position="1111"/>
    </location>
</feature>
<dbReference type="STRING" id="1432141.A0A015J5K1"/>
<name>A0A015J5K1_RHIIW</name>
<proteinExistence type="predicted"/>
<evidence type="ECO:0000256" key="3">
    <source>
        <dbReference type="SAM" id="MobiDB-lite"/>
    </source>
</evidence>
<dbReference type="GO" id="GO:0005216">
    <property type="term" value="F:monoatomic ion channel activity"/>
    <property type="evidence" value="ECO:0007669"/>
    <property type="project" value="InterPro"/>
</dbReference>
<dbReference type="Proteomes" id="UP000022910">
    <property type="component" value="Unassembled WGS sequence"/>
</dbReference>
<keyword evidence="1" id="KW-0677">Repeat</keyword>
<dbReference type="EMBL" id="JEMT01022787">
    <property type="protein sequence ID" value="EXX64812.1"/>
    <property type="molecule type" value="Genomic_DNA"/>
</dbReference>
<accession>A0A015J5K1</accession>
<feature type="coiled-coil region" evidence="2">
    <location>
        <begin position="753"/>
        <end position="780"/>
    </location>
</feature>
<dbReference type="OrthoDB" id="2364646at2759"/>
<dbReference type="InterPro" id="IPR024862">
    <property type="entry name" value="TRPV"/>
</dbReference>
<gene>
    <name evidence="5" type="ORF">RirG_139220</name>
</gene>
<keyword evidence="4" id="KW-0812">Transmembrane</keyword>
<feature type="transmembrane region" description="Helical" evidence="4">
    <location>
        <begin position="1395"/>
        <end position="1413"/>
    </location>
</feature>
<feature type="region of interest" description="Disordered" evidence="3">
    <location>
        <begin position="166"/>
        <end position="185"/>
    </location>
</feature>
<organism evidence="5 6">
    <name type="scientific">Rhizophagus irregularis (strain DAOM 197198w)</name>
    <name type="common">Glomus intraradices</name>
    <dbReference type="NCBI Taxonomy" id="1432141"/>
    <lineage>
        <taxon>Eukaryota</taxon>
        <taxon>Fungi</taxon>
        <taxon>Fungi incertae sedis</taxon>
        <taxon>Mucoromycota</taxon>
        <taxon>Glomeromycotina</taxon>
        <taxon>Glomeromycetes</taxon>
        <taxon>Glomerales</taxon>
        <taxon>Glomeraceae</taxon>
        <taxon>Rhizophagus</taxon>
    </lineage>
</organism>
<protein>
    <submittedName>
        <fullName evidence="5">Uncharacterized protein</fullName>
    </submittedName>
</protein>
<dbReference type="GO" id="GO:0005886">
    <property type="term" value="C:plasma membrane"/>
    <property type="evidence" value="ECO:0007669"/>
    <property type="project" value="TreeGrafter"/>
</dbReference>
<feature type="transmembrane region" description="Helical" evidence="4">
    <location>
        <begin position="1187"/>
        <end position="1205"/>
    </location>
</feature>
<dbReference type="PANTHER" id="PTHR10582:SF2">
    <property type="entry name" value="INACTIVE"/>
    <property type="match status" value="1"/>
</dbReference>
<comment type="caution">
    <text evidence="5">The sequence shown here is derived from an EMBL/GenBank/DDBJ whole genome shotgun (WGS) entry which is preliminary data.</text>
</comment>
<keyword evidence="4" id="KW-0472">Membrane</keyword>
<reference evidence="5 6" key="1">
    <citation type="submission" date="2014-02" db="EMBL/GenBank/DDBJ databases">
        <title>Single nucleus genome sequencing reveals high similarity among nuclei of an endomycorrhizal fungus.</title>
        <authorList>
            <person name="Lin K."/>
            <person name="Geurts R."/>
            <person name="Zhang Z."/>
            <person name="Limpens E."/>
            <person name="Saunders D.G."/>
            <person name="Mu D."/>
            <person name="Pang E."/>
            <person name="Cao H."/>
            <person name="Cha H."/>
            <person name="Lin T."/>
            <person name="Zhou Q."/>
            <person name="Shang Y."/>
            <person name="Li Y."/>
            <person name="Ivanov S."/>
            <person name="Sharma T."/>
            <person name="Velzen R.V."/>
            <person name="Ruijter N.D."/>
            <person name="Aanen D.K."/>
            <person name="Win J."/>
            <person name="Kamoun S."/>
            <person name="Bisseling T."/>
            <person name="Huang S."/>
        </authorList>
    </citation>
    <scope>NUCLEOTIDE SEQUENCE [LARGE SCALE GENOMIC DNA]</scope>
    <source>
        <strain evidence="6">DAOM197198w</strain>
    </source>
</reference>
<keyword evidence="2" id="KW-0175">Coiled coil</keyword>
<feature type="region of interest" description="Disordered" evidence="3">
    <location>
        <begin position="196"/>
        <end position="233"/>
    </location>
</feature>
<feature type="transmembrane region" description="Helical" evidence="4">
    <location>
        <begin position="1293"/>
        <end position="1319"/>
    </location>
</feature>
<evidence type="ECO:0000256" key="4">
    <source>
        <dbReference type="SAM" id="Phobius"/>
    </source>
</evidence>
<keyword evidence="4" id="KW-1133">Transmembrane helix</keyword>
<dbReference type="HOGENOM" id="CLU_002898_1_0_1"/>
<dbReference type="GO" id="GO:0098703">
    <property type="term" value="P:calcium ion import across plasma membrane"/>
    <property type="evidence" value="ECO:0007669"/>
    <property type="project" value="TreeGrafter"/>
</dbReference>
<feature type="transmembrane region" description="Helical" evidence="4">
    <location>
        <begin position="1265"/>
        <end position="1286"/>
    </location>
</feature>
<sequence>MEDKQRNNTFTRSVANYFHKHNDEININYEKDDITTNKEVYQIELCLDGKFAATFDTANLRIKILQNTDYRPFIFNKKKNFRNEFEESVEIDKTIAYFKIKDDFSIDKLYDHDPPLFHGDEKGIKQDNFGWSFDISNMHKNNGKYFIFVAVSRINIEEDMKGKNKYEDIKGNDKQKKDDNGKSDYVREPFSKKIFKCPTPPKEHENTVNISPDDENKINISPTNENITATSNTTDESKKGVAIYRIELNKCQKKKNENGEDVNEEKENEEKEKVNYVLIAVTCYSYNKISGICKFIEASNDDDLSKDDSSKDDSSEYNSYNPELRRFIILNFRGIYNIEFNDDFDFLKLNEKFEYPQNIRFVLDNWLTFAEFADCTNRLLSCIYDKYFLFTRHNNGVQSLEVYDLAKMEHKVNAIFVENIVNEYIIYFFSVSRLQLCFTQVNIVKFFHIENGLQIASKKFEELERIYLLEFIDSDKKLLIIGEGQGLKEGKDQKVEGLEVGEDLEKGKDQESNKDKEVKFIIWDLYNTGEHELLVELDDFPITKTNMDDIYTRLAITSGNILQINDYGKVSSVLKNVENKINKKKLDKAAGPNIILKDVCGKLNGKEDKNHKLYYDKNINFKQIVNDIEPWLSGGNKRTSYCLYYNEKGTETETLQLIVSRSTVQIWHQINDSKNKFELPNKGEAFLEYIWSNRIPVKQEREKTRLRIEKFEYGPNYGSNNRTSDFYLKVYWFERNDSLKPEEHTKMTEHEIIKKENDEIDEIEDKIKKINENKVIDEVEKKKKRQEIINNCVMVKIREKVIQGKDFIKKSHAARHACKALEHIRKRYRSTKNDENNYKYERLTNYIEHIIWRFAKYEPENFRLLDIRYNLMKSLILADCDRLIKFILFGYEETAKNKIDYRHVPSNKLWPGKKFLKDDDLAFFKRDDELKKPKNNMELAIYYCRGRDQKDTIIVAYLLEYYSRNPTNCVGWMCTVSKAIPLLFENKYDDYARKVFIRCFADQGHFSGQDPDEIITEGYLESYNYSDTKFRAFTPMVRLMSDKPKWYNNWIWDKFKHFKSIFKESKNFEKSLLALRVIPFPGFSVNRIPKEEIEFTSIKFIFSVFLFLFIPRRYEISHNDMTKLSPFSKTILCKNFDIYDNPAIEAVIVLHWRKARNFFFFTFFRFLVFAACFGLISWAYLDHSTIINHYFLFALVFVFYYLTTYQLITEVLQCHHCGFKKYLGEIFNILDIISIMFAVTIMSIMLKNFQFFDGFGSVNEISDRLITGISFSIFLLWIELILYLRLMPVIGIYIYHVVIIFKTVFPFFLFILIVIFAFAHTMFVLLRNPTNIKTKDSTYSGVATNSLTNETLDIKLKSDFDPMSSDNPFTSFTKAMMATYFWINGDWVQRDEFDYWAVDVLTVIASIFLVIVLQNMVIAYMSNVYEDVIAKSRQILLRLQANFISDYEALQHFHFSKPGPEPKHIYYFSQADYFEKWYNTRSDNDKGPIYKSFEINSTLTLSSNFIVNDYDKYSFLTYNDNIKIVVEDFIKSVNDNTENLIKRAIDKNSIEKIDDVKIDMDRILERLKKQFS</sequence>
<evidence type="ECO:0000256" key="2">
    <source>
        <dbReference type="SAM" id="Coils"/>
    </source>
</evidence>
<dbReference type="PANTHER" id="PTHR10582">
    <property type="entry name" value="TRANSIENT RECEPTOR POTENTIAL ION CHANNEL PROTEIN"/>
    <property type="match status" value="1"/>
</dbReference>